<dbReference type="Proteomes" id="UP000887580">
    <property type="component" value="Unplaced"/>
</dbReference>
<name>A0AC35GNA5_9BILA</name>
<reference evidence="2" key="1">
    <citation type="submission" date="2022-11" db="UniProtKB">
        <authorList>
            <consortium name="WormBaseParasite"/>
        </authorList>
    </citation>
    <scope>IDENTIFICATION</scope>
</reference>
<proteinExistence type="predicted"/>
<dbReference type="WBParaSite" id="PS1159_v2.g7157.t1">
    <property type="protein sequence ID" value="PS1159_v2.g7157.t1"/>
    <property type="gene ID" value="PS1159_v2.g7157"/>
</dbReference>
<evidence type="ECO:0000313" key="1">
    <source>
        <dbReference type="Proteomes" id="UP000887580"/>
    </source>
</evidence>
<organism evidence="1 2">
    <name type="scientific">Panagrolaimus sp. PS1159</name>
    <dbReference type="NCBI Taxonomy" id="55785"/>
    <lineage>
        <taxon>Eukaryota</taxon>
        <taxon>Metazoa</taxon>
        <taxon>Ecdysozoa</taxon>
        <taxon>Nematoda</taxon>
        <taxon>Chromadorea</taxon>
        <taxon>Rhabditida</taxon>
        <taxon>Tylenchina</taxon>
        <taxon>Panagrolaimomorpha</taxon>
        <taxon>Panagrolaimoidea</taxon>
        <taxon>Panagrolaimidae</taxon>
        <taxon>Panagrolaimus</taxon>
    </lineage>
</organism>
<sequence>MFFAKPVTDEDENFIRIPVKNDLEDCFYNLSRSTSFQLCFNLDKPNLDAFFLQLYSLLSCPIISQSYSEAKFEITNALNEFFSEWPWNAYITPTRVIFTFEKTTLNSRGFRLLGLKNLLLVKFRDDTLFDFPPDDVDEIILNNCQNGIRIADRHFHEFGGSSSLFRDFGTYFYATNNKAEIPTVLERFVITHGGRAVGI</sequence>
<accession>A0AC35GNA5</accession>
<protein>
    <submittedName>
        <fullName evidence="2">RNA-dependent RNA polymerase</fullName>
    </submittedName>
</protein>
<evidence type="ECO:0000313" key="2">
    <source>
        <dbReference type="WBParaSite" id="PS1159_v2.g7157.t1"/>
    </source>
</evidence>